<dbReference type="PROSITE" id="PS00108">
    <property type="entry name" value="PROTEIN_KINASE_ST"/>
    <property type="match status" value="1"/>
</dbReference>
<gene>
    <name evidence="7" type="primary">CMK2_1</name>
    <name evidence="7" type="ORF">GRS66_004753</name>
</gene>
<dbReference type="PANTHER" id="PTHR24347">
    <property type="entry name" value="SERINE/THREONINE-PROTEIN KINASE"/>
    <property type="match status" value="1"/>
</dbReference>
<name>A0A6C1DZ37_SACPS</name>
<evidence type="ECO:0000313" key="8">
    <source>
        <dbReference type="Proteomes" id="UP000501346"/>
    </source>
</evidence>
<keyword evidence="2 3" id="KW-0067">ATP-binding</keyword>
<feature type="domain" description="Protein kinase" evidence="6">
    <location>
        <begin position="47"/>
        <end position="309"/>
    </location>
</feature>
<reference evidence="7 8" key="1">
    <citation type="journal article" date="2019" name="BMC Genomics">
        <title>Chromosome level assembly and comparative genome analysis confirm lager-brewing yeasts originated from a single hybridization.</title>
        <authorList>
            <person name="Salazar A.N."/>
            <person name="Gorter de Vries A.R."/>
            <person name="van den Broek M."/>
            <person name="Brouwers N."/>
            <person name="de la Torre Cortes P."/>
            <person name="Kuijpers N.G.A."/>
            <person name="Daran J.G."/>
            <person name="Abeel T."/>
        </authorList>
    </citation>
    <scope>NUCLEOTIDE SEQUENCE [LARGE SCALE GENOMIC DNA]</scope>
    <source>
        <strain evidence="7 8">CBS 1483</strain>
    </source>
</reference>
<dbReference type="SUPFAM" id="SSF56112">
    <property type="entry name" value="Protein kinase-like (PK-like)"/>
    <property type="match status" value="1"/>
</dbReference>
<dbReference type="Gene3D" id="1.10.510.10">
    <property type="entry name" value="Transferase(Phosphotransferase) domain 1"/>
    <property type="match status" value="1"/>
</dbReference>
<evidence type="ECO:0000313" key="7">
    <source>
        <dbReference type="EMBL" id="QID82336.1"/>
    </source>
</evidence>
<proteinExistence type="inferred from homology"/>
<dbReference type="FunFam" id="3.30.200.20:FF:000042">
    <property type="entry name" value="Aurora kinase A"/>
    <property type="match status" value="1"/>
</dbReference>
<sequence length="447" mass="50419">MPKESEVINSEFHVDVQDPERLNGHPVAKFINKLSGQPESYVNRTNYIFGRTLGAGSFGVVRQARKLSTNEDVAIKILLKKALQGNNVQLQMLYEELSILQKLSHPNIVSFKDWFESKDKFYIVTQLATGGELFDRILSRGKFTEVDAVEIIVQILGAVEYMHSKNVVHRDLKPENVLYVDKSENSPLVIADFGIAKQLKGEEDLIYKAAGSLGYVAPEVLTQDGHGKPCDIWSIGVITYTLLCGYSPFIAESVEGFMEECTASRYPVTFHMPYWDNISIDAKRFILKALRLNPADRPTATELLDDPWITSKRVETSNILPDVKKGFSLRKKLRDAIEIVKLNNRIKRLRNMYSLGDDGDNDIEENSLNESLLDGVTHSLDDLRLQSQKKGGELTEEQMKLKSALTKDAFVQIVKAATKNKHKVLAGEEEDDSKKTLHDDRESKSED</sequence>
<dbReference type="SMART" id="SM00220">
    <property type="entry name" value="S_TKc"/>
    <property type="match status" value="1"/>
</dbReference>
<feature type="binding site" evidence="3">
    <location>
        <position position="76"/>
    </location>
    <ligand>
        <name>ATP</name>
        <dbReference type="ChEBI" id="CHEBI:30616"/>
    </ligand>
</feature>
<dbReference type="InterPro" id="IPR017441">
    <property type="entry name" value="Protein_kinase_ATP_BS"/>
</dbReference>
<feature type="region of interest" description="Disordered" evidence="5">
    <location>
        <begin position="421"/>
        <end position="447"/>
    </location>
</feature>
<dbReference type="PROSITE" id="PS00107">
    <property type="entry name" value="PROTEIN_KINASE_ATP"/>
    <property type="match status" value="1"/>
</dbReference>
<dbReference type="InterPro" id="IPR008271">
    <property type="entry name" value="Ser/Thr_kinase_AS"/>
</dbReference>
<evidence type="ECO:0000256" key="1">
    <source>
        <dbReference type="ARBA" id="ARBA00022741"/>
    </source>
</evidence>
<dbReference type="AlphaFoldDB" id="A0A6C1DZ37"/>
<dbReference type="GO" id="GO:0005524">
    <property type="term" value="F:ATP binding"/>
    <property type="evidence" value="ECO:0007669"/>
    <property type="project" value="UniProtKB-UniRule"/>
</dbReference>
<dbReference type="OrthoDB" id="40902at2759"/>
<keyword evidence="7" id="KW-0808">Transferase</keyword>
<dbReference type="Pfam" id="PF00069">
    <property type="entry name" value="Pkinase"/>
    <property type="match status" value="1"/>
</dbReference>
<evidence type="ECO:0000256" key="5">
    <source>
        <dbReference type="SAM" id="MobiDB-lite"/>
    </source>
</evidence>
<dbReference type="PROSITE" id="PS50011">
    <property type="entry name" value="PROTEIN_KINASE_DOM"/>
    <property type="match status" value="1"/>
</dbReference>
<dbReference type="InterPro" id="IPR011009">
    <property type="entry name" value="Kinase-like_dom_sf"/>
</dbReference>
<dbReference type="CDD" id="cd05117">
    <property type="entry name" value="STKc_CAMK"/>
    <property type="match status" value="1"/>
</dbReference>
<dbReference type="EMBL" id="CP048996">
    <property type="protein sequence ID" value="QID82336.1"/>
    <property type="molecule type" value="Genomic_DNA"/>
</dbReference>
<keyword evidence="8" id="KW-1185">Reference proteome</keyword>
<evidence type="ECO:0000259" key="6">
    <source>
        <dbReference type="PROSITE" id="PS50011"/>
    </source>
</evidence>
<comment type="similarity">
    <text evidence="4">Belongs to the protein kinase superfamily.</text>
</comment>
<accession>A0A6C1DZ37</accession>
<dbReference type="InterPro" id="IPR000719">
    <property type="entry name" value="Prot_kinase_dom"/>
</dbReference>
<dbReference type="GO" id="GO:0004674">
    <property type="term" value="F:protein serine/threonine kinase activity"/>
    <property type="evidence" value="ECO:0007669"/>
    <property type="project" value="UniProtKB-KW"/>
</dbReference>
<keyword evidence="4" id="KW-0723">Serine/threonine-protein kinase</keyword>
<protein>
    <submittedName>
        <fullName evidence="7">Calmodulin-dependent protein kinase cmk2</fullName>
    </submittedName>
</protein>
<dbReference type="Proteomes" id="UP000501346">
    <property type="component" value="Chromosome ScXV-ScXI"/>
</dbReference>
<organism evidence="7 8">
    <name type="scientific">Saccharomyces pastorianus</name>
    <name type="common">Lager yeast</name>
    <name type="synonym">Saccharomyces cerevisiae x Saccharomyces eubayanus</name>
    <dbReference type="NCBI Taxonomy" id="27292"/>
    <lineage>
        <taxon>Eukaryota</taxon>
        <taxon>Fungi</taxon>
        <taxon>Dikarya</taxon>
        <taxon>Ascomycota</taxon>
        <taxon>Saccharomycotina</taxon>
        <taxon>Saccharomycetes</taxon>
        <taxon>Saccharomycetales</taxon>
        <taxon>Saccharomycetaceae</taxon>
        <taxon>Saccharomyces</taxon>
    </lineage>
</organism>
<feature type="compositionally biased region" description="Basic and acidic residues" evidence="5">
    <location>
        <begin position="432"/>
        <end position="447"/>
    </location>
</feature>
<evidence type="ECO:0000256" key="4">
    <source>
        <dbReference type="RuleBase" id="RU000304"/>
    </source>
</evidence>
<evidence type="ECO:0000256" key="3">
    <source>
        <dbReference type="PROSITE-ProRule" id="PRU10141"/>
    </source>
</evidence>
<dbReference type="FunFam" id="1.10.510.10:FF:000889">
    <property type="entry name" value="Calmodulin-dependent protein kinase"/>
    <property type="match status" value="1"/>
</dbReference>
<evidence type="ECO:0000256" key="2">
    <source>
        <dbReference type="ARBA" id="ARBA00022840"/>
    </source>
</evidence>
<keyword evidence="7" id="KW-0418">Kinase</keyword>
<keyword evidence="1 3" id="KW-0547">Nucleotide-binding</keyword>